<dbReference type="PROSITE" id="PS00122">
    <property type="entry name" value="CARBOXYLESTERASE_B_1"/>
    <property type="match status" value="1"/>
</dbReference>
<feature type="signal peptide" evidence="4">
    <location>
        <begin position="1"/>
        <end position="15"/>
    </location>
</feature>
<dbReference type="SUPFAM" id="SSF53474">
    <property type="entry name" value="alpha/beta-Hydrolases"/>
    <property type="match status" value="1"/>
</dbReference>
<dbReference type="EC" id="3.1.1.-" evidence="3"/>
<name>A0A3D8RVR4_9HELO</name>
<keyword evidence="4" id="KW-0732">Signal</keyword>
<comment type="similarity">
    <text evidence="1 3">Belongs to the type-B carboxylesterase/lipase family.</text>
</comment>
<dbReference type="OrthoDB" id="408631at2759"/>
<evidence type="ECO:0000256" key="4">
    <source>
        <dbReference type="SAM" id="SignalP"/>
    </source>
</evidence>
<evidence type="ECO:0000256" key="3">
    <source>
        <dbReference type="RuleBase" id="RU361235"/>
    </source>
</evidence>
<sequence>MPSLFLLALPVLGLALFLYAPLQDQLQAFFPSVSPQIRLSQGLVLGTIVNDGFPKPVEAFMGLPYSMPPTEDRRFRPAVPLPASNRTFVAKKYGSVCPGKQLLKVKVNPMSEDCMSVNIFREKGVEEGAKVPVAVYIHGGAFNRGSSMMHNTASMVGWSEKPFIGVSFNYRIGALGFLPSKLTFDEGIVNLGLHDQVFLLQWVQENIAAFGGDPSDVTIFGLSAGAHSIGHHILNYKEGVPALFHKAILESGAPTSRAVHPYNAPVHEDQFALFVEEAGCGKVSPSEITNCLRTQPAEMIIEAQATVFYKYNPSLRWAFQPVIDSELIHQRPIDAWNSGKWNKVPIMTGHTTNEGTYYVPPGLSTPEGFTDFWHTLLPHYTPEDLKTINSLYPDPSKNPKSVYTESRNMTALSIGPQFKRVEAAYAHYAYACPVRQTASIVSSASSKEPPVFLYHWALNQTVKGGANHGDNMWYESFDKAITSISPAQEEVSGLLHAYVTSFITTGNPNTVKGRYENRPDWKAYTKNKAELAMTFGQGNDERAGGSSTGTPAKLVDSTWVKKECAFWWEKSVDTEE</sequence>
<dbReference type="InterPro" id="IPR002018">
    <property type="entry name" value="CarbesteraseB"/>
</dbReference>
<dbReference type="InterPro" id="IPR019826">
    <property type="entry name" value="Carboxylesterase_B_AS"/>
</dbReference>
<reference evidence="6 7" key="1">
    <citation type="journal article" date="2018" name="IMA Fungus">
        <title>IMA Genome-F 9: Draft genome sequence of Annulohypoxylon stygium, Aspergillus mulundensis, Berkeleyomyces basicola (syn. Thielaviopsis basicola), Ceratocystis smalleyi, two Cercospora beticola strains, Coleophoma cylindrospora, Fusarium fracticaudum, Phialophora cf. hyalina, and Morchella septimelata.</title>
        <authorList>
            <person name="Wingfield B.D."/>
            <person name="Bills G.F."/>
            <person name="Dong Y."/>
            <person name="Huang W."/>
            <person name="Nel W.J."/>
            <person name="Swalarsk-Parry B.S."/>
            <person name="Vaghefi N."/>
            <person name="Wilken P.M."/>
            <person name="An Z."/>
            <person name="de Beer Z.W."/>
            <person name="De Vos L."/>
            <person name="Chen L."/>
            <person name="Duong T.A."/>
            <person name="Gao Y."/>
            <person name="Hammerbacher A."/>
            <person name="Kikkert J.R."/>
            <person name="Li Y."/>
            <person name="Li H."/>
            <person name="Li K."/>
            <person name="Li Q."/>
            <person name="Liu X."/>
            <person name="Ma X."/>
            <person name="Naidoo K."/>
            <person name="Pethybridge S.J."/>
            <person name="Sun J."/>
            <person name="Steenkamp E.T."/>
            <person name="van der Nest M.A."/>
            <person name="van Wyk S."/>
            <person name="Wingfield M.J."/>
            <person name="Xiong C."/>
            <person name="Yue Q."/>
            <person name="Zhang X."/>
        </authorList>
    </citation>
    <scope>NUCLEOTIDE SEQUENCE [LARGE SCALE GENOMIC DNA]</scope>
    <source>
        <strain evidence="6 7">BP5796</strain>
    </source>
</reference>
<dbReference type="FunFam" id="3.40.50.1820:FF:000263">
    <property type="entry name" value="Carboxylic ester hydrolase"/>
    <property type="match status" value="1"/>
</dbReference>
<evidence type="ECO:0000313" key="7">
    <source>
        <dbReference type="Proteomes" id="UP000256328"/>
    </source>
</evidence>
<dbReference type="EMBL" id="PDLN01000008">
    <property type="protein sequence ID" value="RDW77954.1"/>
    <property type="molecule type" value="Genomic_DNA"/>
</dbReference>
<keyword evidence="7" id="KW-1185">Reference proteome</keyword>
<feature type="domain" description="Carboxylesterase type B" evidence="5">
    <location>
        <begin position="34"/>
        <end position="531"/>
    </location>
</feature>
<feature type="chain" id="PRO_5017635744" description="Carboxylic ester hydrolase" evidence="4">
    <location>
        <begin position="16"/>
        <end position="576"/>
    </location>
</feature>
<dbReference type="AlphaFoldDB" id="A0A3D8RVR4"/>
<dbReference type="Gene3D" id="3.40.50.1820">
    <property type="entry name" value="alpha/beta hydrolase"/>
    <property type="match status" value="1"/>
</dbReference>
<protein>
    <recommendedName>
        <fullName evidence="3">Carboxylic ester hydrolase</fullName>
        <ecNumber evidence="3">3.1.1.-</ecNumber>
    </recommendedName>
</protein>
<evidence type="ECO:0000256" key="2">
    <source>
        <dbReference type="ARBA" id="ARBA00022801"/>
    </source>
</evidence>
<dbReference type="Proteomes" id="UP000256328">
    <property type="component" value="Unassembled WGS sequence"/>
</dbReference>
<proteinExistence type="inferred from homology"/>
<evidence type="ECO:0000313" key="6">
    <source>
        <dbReference type="EMBL" id="RDW77954.1"/>
    </source>
</evidence>
<dbReference type="Pfam" id="PF00135">
    <property type="entry name" value="COesterase"/>
    <property type="match status" value="1"/>
</dbReference>
<evidence type="ECO:0000256" key="1">
    <source>
        <dbReference type="ARBA" id="ARBA00005964"/>
    </source>
</evidence>
<dbReference type="InterPro" id="IPR029058">
    <property type="entry name" value="AB_hydrolase_fold"/>
</dbReference>
<evidence type="ECO:0000259" key="5">
    <source>
        <dbReference type="Pfam" id="PF00135"/>
    </source>
</evidence>
<dbReference type="PANTHER" id="PTHR11559">
    <property type="entry name" value="CARBOXYLESTERASE"/>
    <property type="match status" value="1"/>
</dbReference>
<comment type="caution">
    <text evidence="6">The sequence shown here is derived from an EMBL/GenBank/DDBJ whole genome shotgun (WGS) entry which is preliminary data.</text>
</comment>
<keyword evidence="2 3" id="KW-0378">Hydrolase</keyword>
<accession>A0A3D8RVR4</accession>
<dbReference type="GO" id="GO:0016787">
    <property type="term" value="F:hydrolase activity"/>
    <property type="evidence" value="ECO:0007669"/>
    <property type="project" value="UniProtKB-KW"/>
</dbReference>
<dbReference type="InterPro" id="IPR050309">
    <property type="entry name" value="Type-B_Carboxylest/Lipase"/>
</dbReference>
<organism evidence="6 7">
    <name type="scientific">Coleophoma crateriformis</name>
    <dbReference type="NCBI Taxonomy" id="565419"/>
    <lineage>
        <taxon>Eukaryota</taxon>
        <taxon>Fungi</taxon>
        <taxon>Dikarya</taxon>
        <taxon>Ascomycota</taxon>
        <taxon>Pezizomycotina</taxon>
        <taxon>Leotiomycetes</taxon>
        <taxon>Helotiales</taxon>
        <taxon>Dermateaceae</taxon>
        <taxon>Coleophoma</taxon>
    </lineage>
</organism>
<gene>
    <name evidence="6" type="ORF">BP5796_05806</name>
</gene>